<protein>
    <recommendedName>
        <fullName evidence="4">AGC-kinase C-terminal domain-containing protein</fullName>
    </recommendedName>
</protein>
<feature type="compositionally biased region" description="Low complexity" evidence="1">
    <location>
        <begin position="105"/>
        <end position="116"/>
    </location>
</feature>
<feature type="region of interest" description="Disordered" evidence="1">
    <location>
        <begin position="1"/>
        <end position="206"/>
    </location>
</feature>
<feature type="compositionally biased region" description="Basic residues" evidence="1">
    <location>
        <begin position="1173"/>
        <end position="1192"/>
    </location>
</feature>
<feature type="compositionally biased region" description="Polar residues" evidence="1">
    <location>
        <begin position="423"/>
        <end position="435"/>
    </location>
</feature>
<organism evidence="2 3">
    <name type="scientific">Emergomyces pasteurianus Ep9510</name>
    <dbReference type="NCBI Taxonomy" id="1447872"/>
    <lineage>
        <taxon>Eukaryota</taxon>
        <taxon>Fungi</taxon>
        <taxon>Dikarya</taxon>
        <taxon>Ascomycota</taxon>
        <taxon>Pezizomycotina</taxon>
        <taxon>Eurotiomycetes</taxon>
        <taxon>Eurotiomycetidae</taxon>
        <taxon>Onygenales</taxon>
        <taxon>Ajellomycetaceae</taxon>
        <taxon>Emergomyces</taxon>
    </lineage>
</organism>
<dbReference type="AlphaFoldDB" id="A0A1J9Q9T8"/>
<proteinExistence type="predicted"/>
<feature type="compositionally biased region" description="Low complexity" evidence="1">
    <location>
        <begin position="839"/>
        <end position="852"/>
    </location>
</feature>
<feature type="compositionally biased region" description="Polar residues" evidence="1">
    <location>
        <begin position="452"/>
        <end position="476"/>
    </location>
</feature>
<dbReference type="Proteomes" id="UP000182235">
    <property type="component" value="Unassembled WGS sequence"/>
</dbReference>
<gene>
    <name evidence="2" type="ORF">AJ78_06531</name>
</gene>
<evidence type="ECO:0008006" key="4">
    <source>
        <dbReference type="Google" id="ProtNLM"/>
    </source>
</evidence>
<feature type="compositionally biased region" description="Polar residues" evidence="1">
    <location>
        <begin position="1157"/>
        <end position="1168"/>
    </location>
</feature>
<feature type="region of interest" description="Disordered" evidence="1">
    <location>
        <begin position="1027"/>
        <end position="1052"/>
    </location>
</feature>
<dbReference type="VEuPathDB" id="FungiDB:AJ78_06531"/>
<sequence length="1280" mass="138646">MPPSTVFSYLRRDHRRPSPPATSTSPTALPAAAPPAHNSHLPPQLPLPDSSSYSPKLANTIGEPASWFGPQQQQHHQHHQHQQHQDQQNQQQVKQQQLPPPSDCNNNINNYKYNNYSGKSEHVSDVKWKQDNTIAGSGRENIPSLSASPQNANIPSPPTVNLDYTRPQSAGNDHLKKSLASPDSQQQATMLRPDQHDSAVYSSKPTSPWKLTFGKNILSDSSKGSAGSTTSFSPGCHNNSSTRMKPSPPGYTSAEPTSSNSSSTFIPGRELAKLESHSNTSSFRRDVSSHDANHEHTAPRAGKTRLNLLNPMALLARRRSGQTLTPRLDDIGKGRLGLPALPDDYDPRIRGKLFHDFSAPRPRPNVPMMQQGPVNSQSGNAQDGQNNHNNNYNNNRPPAPLRKESLENENRGSLVVSDKGYPETSSSGPTASSGRPHSAVELYDTPLPLRQASTNKQQEQHASMRSNARSSSTRSKASMVHDGSFQPSGLPRHLTSNASRFSFDMASGDSASQERIMEEKHKQKEAAKRAKAQLDRSNDSDSEDFDYDAMMDDDGLEEKIPGINTDADAGDEFDGFMSQGHVFGPPGNQLFVPVLPTVMSNPMSPLDLNSSAPRSPEKDMPTPLMISPKPAFAGLDNAGAGGIPSSNIPLPTNAAFLQTGPGVGTVPSESSLQQPPPLFNQGVEEKSCFFESDEDDMYFDDGMIDDILEDIEGEKFDESVFDDETSHLYERKPKFKTQLPTLTGGDGTAVDDDQKQAKEHGVDDNDEDGKVPLVAQNSVIQRNASGKDERTHGEAGGISAQKMMHSTIRGLTEGNLEKYHSALAKAANEAALRGRFERSGSVSEQSSGAGSSPPSPDSHPGLTADDSRVSQNVDSMAFEEVFDDFDYNDDYLDDDPIIAAANAEALENDDEGFYGQEFGFYPQAVGNNCDNQMVLGGYFGTRGVEGITRSHSGRVNFQEPSLTPITERSEWSTRNSIISLTAHAVVAAGGPSAPLTSPSPLAHLGDMGSIDDQMNALMKLRRGAWGGSNGSLRSSAASQGQPGSSPVATTVAAGASSRGSFASFHDVLPEQGRCGSGGNSNNTMLAGSPVGMESNGYSNINGSQQHPHSSFMHTHSIPPRNPHQQQHHYQVDNDFSPLGTTSIYNYMVSPTEKEKPLSQSTYPEQRQPPQLPHSHHHLHHHLHHHHHHHHSHPSLDIDTDKANIAAATTAIAATSPYPKEDNINSSISQHSRANSTTESISYIKETDEAGGDRWVLERRRTSESGEREVVETEVLAGGII</sequence>
<dbReference type="STRING" id="1447872.A0A1J9Q9T8"/>
<feature type="compositionally biased region" description="Low complexity" evidence="1">
    <location>
        <begin position="1034"/>
        <end position="1052"/>
    </location>
</feature>
<feature type="region of interest" description="Disordered" evidence="1">
    <location>
        <begin position="452"/>
        <end position="546"/>
    </location>
</feature>
<feature type="compositionally biased region" description="Polar residues" evidence="1">
    <location>
        <begin position="372"/>
        <end position="385"/>
    </location>
</feature>
<feature type="compositionally biased region" description="Basic and acidic residues" evidence="1">
    <location>
        <begin position="119"/>
        <end position="130"/>
    </location>
</feature>
<feature type="region of interest" description="Disordered" evidence="1">
    <location>
        <begin position="1210"/>
        <end position="1245"/>
    </location>
</feature>
<feature type="region of interest" description="Disordered" evidence="1">
    <location>
        <begin position="737"/>
        <end position="800"/>
    </location>
</feature>
<evidence type="ECO:0000256" key="1">
    <source>
        <dbReference type="SAM" id="MobiDB-lite"/>
    </source>
</evidence>
<feature type="compositionally biased region" description="Basic and acidic residues" evidence="1">
    <location>
        <begin position="752"/>
        <end position="763"/>
    </location>
</feature>
<dbReference type="OrthoDB" id="5408302at2759"/>
<feature type="compositionally biased region" description="Low complexity" evidence="1">
    <location>
        <begin position="85"/>
        <end position="97"/>
    </location>
</feature>
<reference evidence="2 3" key="1">
    <citation type="submission" date="2015-07" db="EMBL/GenBank/DDBJ databases">
        <title>Emmonsia species relationships and genome sequence.</title>
        <authorList>
            <consortium name="The Broad Institute Genomics Platform"/>
            <person name="Cuomo C.A."/>
            <person name="Munoz J.F."/>
            <person name="Imamovic A."/>
            <person name="Priest M.E."/>
            <person name="Young S."/>
            <person name="Clay O.K."/>
            <person name="McEwen J.G."/>
        </authorList>
    </citation>
    <scope>NUCLEOTIDE SEQUENCE [LARGE SCALE GENOMIC DNA]</scope>
    <source>
        <strain evidence="2 3">UAMH 9510</strain>
    </source>
</reference>
<feature type="region of interest" description="Disordered" evidence="1">
    <location>
        <begin position="835"/>
        <end position="867"/>
    </location>
</feature>
<feature type="region of interest" description="Disordered" evidence="1">
    <location>
        <begin position="221"/>
        <end position="439"/>
    </location>
</feature>
<feature type="compositionally biased region" description="Polar residues" evidence="1">
    <location>
        <begin position="1223"/>
        <end position="1240"/>
    </location>
</feature>
<feature type="compositionally biased region" description="Polar residues" evidence="1">
    <location>
        <begin position="221"/>
        <end position="244"/>
    </location>
</feature>
<feature type="compositionally biased region" description="Polar residues" evidence="1">
    <location>
        <begin position="143"/>
        <end position="154"/>
    </location>
</feature>
<feature type="compositionally biased region" description="Basic and acidic residues" evidence="1">
    <location>
        <begin position="401"/>
        <end position="410"/>
    </location>
</feature>
<keyword evidence="3" id="KW-1185">Reference proteome</keyword>
<dbReference type="EMBL" id="LGRN01000349">
    <property type="protein sequence ID" value="OJD12943.1"/>
    <property type="molecule type" value="Genomic_DNA"/>
</dbReference>
<feature type="region of interest" description="Disordered" evidence="1">
    <location>
        <begin position="1072"/>
        <end position="1128"/>
    </location>
</feature>
<feature type="compositionally biased region" description="Polar residues" evidence="1">
    <location>
        <begin position="775"/>
        <end position="784"/>
    </location>
</feature>
<evidence type="ECO:0000313" key="2">
    <source>
        <dbReference type="EMBL" id="OJD12943.1"/>
    </source>
</evidence>
<feature type="compositionally biased region" description="Low complexity" evidence="1">
    <location>
        <begin position="21"/>
        <end position="57"/>
    </location>
</feature>
<feature type="compositionally biased region" description="Basic and acidic residues" evidence="1">
    <location>
        <begin position="283"/>
        <end position="298"/>
    </location>
</feature>
<feature type="compositionally biased region" description="Polar residues" evidence="1">
    <location>
        <begin position="1095"/>
        <end position="1113"/>
    </location>
</feature>
<accession>A0A1J9Q9T8</accession>
<comment type="caution">
    <text evidence="2">The sequence shown here is derived from an EMBL/GenBank/DDBJ whole genome shotgun (WGS) entry which is preliminary data.</text>
</comment>
<feature type="region of interest" description="Disordered" evidence="1">
    <location>
        <begin position="1152"/>
        <end position="1196"/>
    </location>
</feature>
<name>A0A1J9Q9T8_9EURO</name>
<feature type="compositionally biased region" description="Basic and acidic residues" evidence="1">
    <location>
        <begin position="515"/>
        <end position="539"/>
    </location>
</feature>
<feature type="compositionally biased region" description="Basic and acidic residues" evidence="1">
    <location>
        <begin position="345"/>
        <end position="355"/>
    </location>
</feature>
<evidence type="ECO:0000313" key="3">
    <source>
        <dbReference type="Proteomes" id="UP000182235"/>
    </source>
</evidence>
<feature type="compositionally biased region" description="Low complexity" evidence="1">
    <location>
        <begin position="386"/>
        <end position="395"/>
    </location>
</feature>
<feature type="compositionally biased region" description="Low complexity" evidence="1">
    <location>
        <begin position="252"/>
        <end position="264"/>
    </location>
</feature>